<proteinExistence type="predicted"/>
<comment type="caution">
    <text evidence="4">The sequence shown here is derived from an EMBL/GenBank/DDBJ whole genome shotgun (WGS) entry which is preliminary data.</text>
</comment>
<feature type="coiled-coil region" evidence="1">
    <location>
        <begin position="533"/>
        <end position="579"/>
    </location>
</feature>
<dbReference type="SMART" id="SM00594">
    <property type="entry name" value="UAS"/>
    <property type="match status" value="1"/>
</dbReference>
<organism evidence="4">
    <name type="scientific">Menopon gallinae</name>
    <name type="common">poultry shaft louse</name>
    <dbReference type="NCBI Taxonomy" id="328185"/>
    <lineage>
        <taxon>Eukaryota</taxon>
        <taxon>Metazoa</taxon>
        <taxon>Ecdysozoa</taxon>
        <taxon>Arthropoda</taxon>
        <taxon>Hexapoda</taxon>
        <taxon>Insecta</taxon>
        <taxon>Pterygota</taxon>
        <taxon>Neoptera</taxon>
        <taxon>Paraneoptera</taxon>
        <taxon>Psocodea</taxon>
        <taxon>Troctomorpha</taxon>
        <taxon>Phthiraptera</taxon>
        <taxon>Amblycera</taxon>
        <taxon>Menoponidae</taxon>
        <taxon>Menopon</taxon>
    </lineage>
</organism>
<gene>
    <name evidence="4" type="ORF">PYX00_000768</name>
</gene>
<feature type="domain" description="UBX" evidence="2">
    <location>
        <begin position="589"/>
        <end position="666"/>
    </location>
</feature>
<feature type="domain" description="Ubiquitin-like" evidence="3">
    <location>
        <begin position="121"/>
        <end position="188"/>
    </location>
</feature>
<dbReference type="GO" id="GO:0043130">
    <property type="term" value="F:ubiquitin binding"/>
    <property type="evidence" value="ECO:0007669"/>
    <property type="project" value="TreeGrafter"/>
</dbReference>
<dbReference type="InterPro" id="IPR050730">
    <property type="entry name" value="UBX_domain-protein"/>
</dbReference>
<dbReference type="Gene3D" id="3.40.30.10">
    <property type="entry name" value="Glutaredoxin"/>
    <property type="match status" value="1"/>
</dbReference>
<evidence type="ECO:0000313" key="4">
    <source>
        <dbReference type="EMBL" id="KAL0279154.1"/>
    </source>
</evidence>
<dbReference type="SUPFAM" id="SSF54236">
    <property type="entry name" value="Ubiquitin-like"/>
    <property type="match status" value="2"/>
</dbReference>
<evidence type="ECO:0008006" key="5">
    <source>
        <dbReference type="Google" id="ProtNLM"/>
    </source>
</evidence>
<accession>A0AAW2IAG1</accession>
<dbReference type="PANTHER" id="PTHR23322:SF96">
    <property type="entry name" value="FAS-ASSOCIATED FACTOR 1"/>
    <property type="match status" value="1"/>
</dbReference>
<dbReference type="InterPro" id="IPR044541">
    <property type="entry name" value="FAF1_UBA"/>
</dbReference>
<dbReference type="Gene3D" id="1.10.8.10">
    <property type="entry name" value="DNA helicase RuvA subunit, C-terminal domain"/>
    <property type="match status" value="1"/>
</dbReference>
<dbReference type="InterPro" id="IPR049483">
    <property type="entry name" value="FAF1_2-like_UAS"/>
</dbReference>
<dbReference type="SUPFAM" id="SSF52833">
    <property type="entry name" value="Thioredoxin-like"/>
    <property type="match status" value="1"/>
</dbReference>
<dbReference type="GO" id="GO:0036503">
    <property type="term" value="P:ERAD pathway"/>
    <property type="evidence" value="ECO:0007669"/>
    <property type="project" value="TreeGrafter"/>
</dbReference>
<dbReference type="Pfam" id="PF00789">
    <property type="entry name" value="UBX"/>
    <property type="match status" value="1"/>
</dbReference>
<dbReference type="Gene3D" id="3.10.20.90">
    <property type="entry name" value="Phosphatidylinositol 3-kinase Catalytic Subunit, Chain A, domain 1"/>
    <property type="match status" value="3"/>
</dbReference>
<evidence type="ECO:0000259" key="2">
    <source>
        <dbReference type="PROSITE" id="PS50033"/>
    </source>
</evidence>
<dbReference type="InterPro" id="IPR036249">
    <property type="entry name" value="Thioredoxin-like_sf"/>
</dbReference>
<dbReference type="InterPro" id="IPR006577">
    <property type="entry name" value="UAS"/>
</dbReference>
<dbReference type="PROSITE" id="PS50053">
    <property type="entry name" value="UBIQUITIN_2"/>
    <property type="match status" value="1"/>
</dbReference>
<dbReference type="PANTHER" id="PTHR23322">
    <property type="entry name" value="FAS-ASSOCIATED PROTEIN"/>
    <property type="match status" value="1"/>
</dbReference>
<dbReference type="InterPro" id="IPR001012">
    <property type="entry name" value="UBX_dom"/>
</dbReference>
<sequence>MAENRDEILANFQACTGIEDVGESILHLEETNWDLYKAITRAIPQDISNMTAESSPDIEMIEEVKGSTQMSNKANMKTSEDNEIIVCNDSPNTYPFSFQGMENESVIGPSTSNVKEKARIIKFTIRYKDQTFFLNIPENKTVTDLKRQIFSVTQVPVCRQILRGWRNPRTDNTPLSSLNLASEENLLLTSIDANMDGHMEVDDDLVNRLNLTYTLNIKDETNNKEHEIKYIGTKPILEIKTDVFTLTNIPTRHQVWSGWPDTVKDDSTLLGCAGINYPAHSLSVKSSENNEEKKKYKRIINLDDSEESSVEEFEDATESFTTDEDDIFITDVKSKKLQPLIPDKVEDETAGCLHFSDEFTSRYGPLHPEFFPGSLEDAIKEACSKPVRERRLLAIYLHHDESILCNVFCTQLLCCESVVHCLTANYVVWGWDLTFEANNLKFLDSVTKNLGALTANQIKKIPQGRLPAIVIVSRVKTSTEITGIIQGNVGVDELMAALTEAVDVFAVQQKMEIREDERTQREMIMIEQDAAFRESLEMDRAKEEARKQQELIENQEKERIELQKKLEEARKEAERLEVESRLPVEPEEGANDVTKIRVRLPKGEFIERRFFSKQPLQVLLDYLIVKGYPSSEYKVISSWPRRDLTSVDTTKTFKELNLYPQETVILEER</sequence>
<dbReference type="PROSITE" id="PS50033">
    <property type="entry name" value="UBX"/>
    <property type="match status" value="1"/>
</dbReference>
<dbReference type="AlphaFoldDB" id="A0AAW2IAG1"/>
<dbReference type="CDD" id="cd01771">
    <property type="entry name" value="UBX_UBXN3A"/>
    <property type="match status" value="1"/>
</dbReference>
<dbReference type="InterPro" id="IPR033043">
    <property type="entry name" value="FAF1-like_UBX"/>
</dbReference>
<protein>
    <recommendedName>
        <fullName evidence="5">FAS-associated factor 1</fullName>
    </recommendedName>
</protein>
<dbReference type="Pfam" id="PF21021">
    <property type="entry name" value="FAF1"/>
    <property type="match status" value="1"/>
</dbReference>
<dbReference type="InterPro" id="IPR029071">
    <property type="entry name" value="Ubiquitin-like_domsf"/>
</dbReference>
<evidence type="ECO:0000259" key="3">
    <source>
        <dbReference type="PROSITE" id="PS50053"/>
    </source>
</evidence>
<dbReference type="SMART" id="SM00166">
    <property type="entry name" value="UBX"/>
    <property type="match status" value="1"/>
</dbReference>
<dbReference type="GO" id="GO:0005783">
    <property type="term" value="C:endoplasmic reticulum"/>
    <property type="evidence" value="ECO:0007669"/>
    <property type="project" value="TreeGrafter"/>
</dbReference>
<evidence type="ECO:0000256" key="1">
    <source>
        <dbReference type="SAM" id="Coils"/>
    </source>
</evidence>
<dbReference type="CDD" id="cd14413">
    <property type="entry name" value="UBA_FAF1"/>
    <property type="match status" value="1"/>
</dbReference>
<keyword evidence="1" id="KW-0175">Coiled coil</keyword>
<dbReference type="GO" id="GO:0005634">
    <property type="term" value="C:nucleus"/>
    <property type="evidence" value="ECO:0007669"/>
    <property type="project" value="TreeGrafter"/>
</dbReference>
<dbReference type="InterPro" id="IPR000626">
    <property type="entry name" value="Ubiquitin-like_dom"/>
</dbReference>
<dbReference type="Pfam" id="PF14555">
    <property type="entry name" value="UBA_4"/>
    <property type="match status" value="1"/>
</dbReference>
<dbReference type="EMBL" id="JARGDH010000001">
    <property type="protein sequence ID" value="KAL0279154.1"/>
    <property type="molecule type" value="Genomic_DNA"/>
</dbReference>
<name>A0AAW2IAG1_9NEOP</name>
<reference evidence="4" key="1">
    <citation type="journal article" date="2024" name="Gigascience">
        <title>Chromosome-level genome of the poultry shaft louse Menopon gallinae provides insight into the host-switching and adaptive evolution of parasitic lice.</title>
        <authorList>
            <person name="Xu Y."/>
            <person name="Ma L."/>
            <person name="Liu S."/>
            <person name="Liang Y."/>
            <person name="Liu Q."/>
            <person name="He Z."/>
            <person name="Tian L."/>
            <person name="Duan Y."/>
            <person name="Cai W."/>
            <person name="Li H."/>
            <person name="Song F."/>
        </authorList>
    </citation>
    <scope>NUCLEOTIDE SEQUENCE</scope>
    <source>
        <strain evidence="4">Cailab_2023a</strain>
    </source>
</reference>